<feature type="transmembrane region" description="Helical" evidence="9">
    <location>
        <begin position="369"/>
        <end position="395"/>
    </location>
</feature>
<dbReference type="Proteomes" id="UP000198403">
    <property type="component" value="Unassembled WGS sequence"/>
</dbReference>
<feature type="transmembrane region" description="Helical" evidence="9">
    <location>
        <begin position="457"/>
        <end position="476"/>
    </location>
</feature>
<dbReference type="Pfam" id="PF05425">
    <property type="entry name" value="CopD"/>
    <property type="match status" value="1"/>
</dbReference>
<sequence length="597" mass="60445">MRRSLPVLLLLAALLGGWSVAGVATAPAASAHAELVATDPGEGARLERSPERITLQFTEGVSLGSGYARLLQADGAVLPSTAAVDGDTLTITPLDELPHDTGYLVTYRVVSADSHPIAGAFSFTVGDADLVAMTAAGAQDRTDPVVAVALPISRWVGFAGLALAIGVPVLALFCWPGGWHSARLRGLATGGAAALAVSALLTFLLQGPYAGAAGIGSVFDPSLLSATASSTAGRTLLARALFATGLALVLLPVWRRGVPPSGRRSAVAGALALGAVVTTAAIGHPVAGAWPGLAVAVAAVHAAGMAVWLGGLAALLAVVLRSGTPPQDLAAMLPPWSRIAFGAVAALVVSGTVQAVREVRSPTAVFATTYGWLLVAKLLLVVVLLAAAGVSRVWVQQRLGVRRARARGLRSLTAHAFAAGSPGSSGVATEVEEAAGVRDRLQSAAAAEHVPALRRSVLVEFAVAAVVLALSAVLVGTPPARSAVAEPVDVLLPLQGSGGPSGSVQLSLDPARPGPNTLHVYLFDDAGRPTQPATITVSLTEPSQEIGPLDVPLEPAGPGHYVSDGMTIPGAGTWTLAVSIRLDEFTATTARTEFPVR</sequence>
<reference evidence="13 14" key="1">
    <citation type="submission" date="2017-06" db="EMBL/GenBank/DDBJ databases">
        <authorList>
            <person name="Kim H.J."/>
            <person name="Triplett B.A."/>
        </authorList>
    </citation>
    <scope>NUCLEOTIDE SEQUENCE [LARGE SCALE GENOMIC DNA]</scope>
    <source>
        <strain evidence="13 14">DSM 44272</strain>
    </source>
</reference>
<evidence type="ECO:0000256" key="6">
    <source>
        <dbReference type="ARBA" id="ARBA00022989"/>
    </source>
</evidence>
<dbReference type="PANTHER" id="PTHR34820:SF4">
    <property type="entry name" value="INNER MEMBRANE PROTEIN YEBZ"/>
    <property type="match status" value="1"/>
</dbReference>
<keyword evidence="14" id="KW-1185">Reference proteome</keyword>
<evidence type="ECO:0000256" key="8">
    <source>
        <dbReference type="ARBA" id="ARBA00023136"/>
    </source>
</evidence>
<feature type="domain" description="CopC" evidence="11">
    <location>
        <begin position="32"/>
        <end position="125"/>
    </location>
</feature>
<organism evidence="13 14">
    <name type="scientific">Blastococcus mobilis</name>
    <dbReference type="NCBI Taxonomy" id="1938746"/>
    <lineage>
        <taxon>Bacteria</taxon>
        <taxon>Bacillati</taxon>
        <taxon>Actinomycetota</taxon>
        <taxon>Actinomycetes</taxon>
        <taxon>Geodermatophilales</taxon>
        <taxon>Geodermatophilaceae</taxon>
        <taxon>Blastococcus</taxon>
    </lineage>
</organism>
<dbReference type="GO" id="GO:0006825">
    <property type="term" value="P:copper ion transport"/>
    <property type="evidence" value="ECO:0007669"/>
    <property type="project" value="InterPro"/>
</dbReference>
<feature type="transmembrane region" description="Helical" evidence="9">
    <location>
        <begin position="293"/>
        <end position="318"/>
    </location>
</feature>
<evidence type="ECO:0000256" key="2">
    <source>
        <dbReference type="ARBA" id="ARBA00022475"/>
    </source>
</evidence>
<evidence type="ECO:0000259" key="11">
    <source>
        <dbReference type="Pfam" id="PF04234"/>
    </source>
</evidence>
<dbReference type="PANTHER" id="PTHR34820">
    <property type="entry name" value="INNER MEMBRANE PROTEIN YEBZ"/>
    <property type="match status" value="1"/>
</dbReference>
<feature type="transmembrane region" description="Helical" evidence="9">
    <location>
        <begin position="155"/>
        <end position="175"/>
    </location>
</feature>
<evidence type="ECO:0000259" key="12">
    <source>
        <dbReference type="Pfam" id="PF05425"/>
    </source>
</evidence>
<dbReference type="GO" id="GO:0046688">
    <property type="term" value="P:response to copper ion"/>
    <property type="evidence" value="ECO:0007669"/>
    <property type="project" value="InterPro"/>
</dbReference>
<protein>
    <submittedName>
        <fullName evidence="13">Copper transport protein</fullName>
    </submittedName>
</protein>
<dbReference type="InterPro" id="IPR008457">
    <property type="entry name" value="Cu-R_CopD_dom"/>
</dbReference>
<dbReference type="InterPro" id="IPR014756">
    <property type="entry name" value="Ig_E-set"/>
</dbReference>
<keyword evidence="2" id="KW-1003">Cell membrane</keyword>
<dbReference type="GO" id="GO:0005886">
    <property type="term" value="C:plasma membrane"/>
    <property type="evidence" value="ECO:0007669"/>
    <property type="project" value="UniProtKB-SubCell"/>
</dbReference>
<dbReference type="Pfam" id="PF05751">
    <property type="entry name" value="FixH"/>
    <property type="match status" value="1"/>
</dbReference>
<name>A0A238YPR5_9ACTN</name>
<proteinExistence type="predicted"/>
<evidence type="ECO:0000256" key="5">
    <source>
        <dbReference type="ARBA" id="ARBA00022729"/>
    </source>
</evidence>
<dbReference type="InterPro" id="IPR007348">
    <property type="entry name" value="CopC_dom"/>
</dbReference>
<dbReference type="EMBL" id="FZNO01000021">
    <property type="protein sequence ID" value="SNR72429.1"/>
    <property type="molecule type" value="Genomic_DNA"/>
</dbReference>
<dbReference type="GO" id="GO:0042597">
    <property type="term" value="C:periplasmic space"/>
    <property type="evidence" value="ECO:0007669"/>
    <property type="project" value="InterPro"/>
</dbReference>
<evidence type="ECO:0000256" key="9">
    <source>
        <dbReference type="SAM" id="Phobius"/>
    </source>
</evidence>
<comment type="subcellular location">
    <subcellularLocation>
        <location evidence="1">Cell membrane</location>
        <topology evidence="1">Multi-pass membrane protein</topology>
    </subcellularLocation>
</comment>
<keyword evidence="8 9" id="KW-0472">Membrane</keyword>
<dbReference type="GO" id="GO:0005507">
    <property type="term" value="F:copper ion binding"/>
    <property type="evidence" value="ECO:0007669"/>
    <property type="project" value="InterPro"/>
</dbReference>
<keyword evidence="7" id="KW-0186">Copper</keyword>
<accession>A0A238YPR5</accession>
<feature type="domain" description="Copper resistance protein D" evidence="12">
    <location>
        <begin position="331"/>
        <end position="412"/>
    </location>
</feature>
<dbReference type="InterPro" id="IPR032694">
    <property type="entry name" value="CopC/D"/>
</dbReference>
<feature type="transmembrane region" description="Helical" evidence="9">
    <location>
        <begin position="187"/>
        <end position="216"/>
    </location>
</feature>
<dbReference type="Gene3D" id="2.60.40.1220">
    <property type="match status" value="1"/>
</dbReference>
<feature type="signal peptide" evidence="10">
    <location>
        <begin position="1"/>
        <end position="21"/>
    </location>
</feature>
<dbReference type="OrthoDB" id="5242236at2"/>
<dbReference type="InterPro" id="IPR014755">
    <property type="entry name" value="Cu-Rt/internalin_Ig-like"/>
</dbReference>
<evidence type="ECO:0000256" key="4">
    <source>
        <dbReference type="ARBA" id="ARBA00022723"/>
    </source>
</evidence>
<feature type="transmembrane region" description="Helical" evidence="9">
    <location>
        <begin position="266"/>
        <end position="287"/>
    </location>
</feature>
<evidence type="ECO:0000313" key="14">
    <source>
        <dbReference type="Proteomes" id="UP000198403"/>
    </source>
</evidence>
<dbReference type="SUPFAM" id="SSF81296">
    <property type="entry name" value="E set domains"/>
    <property type="match status" value="1"/>
</dbReference>
<feature type="chain" id="PRO_5039135453" evidence="10">
    <location>
        <begin position="22"/>
        <end position="597"/>
    </location>
</feature>
<feature type="transmembrane region" description="Helical" evidence="9">
    <location>
        <begin position="236"/>
        <end position="254"/>
    </location>
</feature>
<gene>
    <name evidence="13" type="ORF">SAMN06272737_12148</name>
</gene>
<evidence type="ECO:0000313" key="13">
    <source>
        <dbReference type="EMBL" id="SNR72429.1"/>
    </source>
</evidence>
<keyword evidence="4" id="KW-0479">Metal-binding</keyword>
<keyword evidence="5 10" id="KW-0732">Signal</keyword>
<keyword evidence="6 9" id="KW-1133">Transmembrane helix</keyword>
<evidence type="ECO:0000256" key="7">
    <source>
        <dbReference type="ARBA" id="ARBA00023008"/>
    </source>
</evidence>
<keyword evidence="3 9" id="KW-0812">Transmembrane</keyword>
<dbReference type="AlphaFoldDB" id="A0A238YPR5"/>
<dbReference type="Pfam" id="PF04234">
    <property type="entry name" value="CopC"/>
    <property type="match status" value="1"/>
</dbReference>
<evidence type="ECO:0000256" key="3">
    <source>
        <dbReference type="ARBA" id="ARBA00022692"/>
    </source>
</evidence>
<evidence type="ECO:0000256" key="10">
    <source>
        <dbReference type="SAM" id="SignalP"/>
    </source>
</evidence>
<evidence type="ECO:0000256" key="1">
    <source>
        <dbReference type="ARBA" id="ARBA00004651"/>
    </source>
</evidence>
<dbReference type="InterPro" id="IPR008620">
    <property type="entry name" value="FixH"/>
</dbReference>
<feature type="transmembrane region" description="Helical" evidence="9">
    <location>
        <begin position="339"/>
        <end position="357"/>
    </location>
</feature>
<dbReference type="RefSeq" id="WP_089337850.1">
    <property type="nucleotide sequence ID" value="NZ_FZNO01000021.1"/>
</dbReference>